<evidence type="ECO:0000259" key="9">
    <source>
        <dbReference type="PROSITE" id="PS50112"/>
    </source>
</evidence>
<proteinExistence type="predicted"/>
<dbReference type="SUPFAM" id="SSF55785">
    <property type="entry name" value="PYP-like sensor domain (PAS domain)"/>
    <property type="match status" value="3"/>
</dbReference>
<dbReference type="RefSeq" id="WP_173131559.1">
    <property type="nucleotide sequence ID" value="NZ_JABRWJ010000010.1"/>
</dbReference>
<feature type="domain" description="PAS" evidence="9">
    <location>
        <begin position="14"/>
        <end position="78"/>
    </location>
</feature>
<keyword evidence="3" id="KW-0597">Phosphoprotein</keyword>
<gene>
    <name evidence="10" type="ORF">HLB44_29200</name>
</gene>
<dbReference type="Pfam" id="PF00989">
    <property type="entry name" value="PAS"/>
    <property type="match status" value="1"/>
</dbReference>
<dbReference type="SMART" id="SM00086">
    <property type="entry name" value="PAC"/>
    <property type="match status" value="2"/>
</dbReference>
<evidence type="ECO:0000256" key="6">
    <source>
        <dbReference type="ARBA" id="ARBA00022777"/>
    </source>
</evidence>
<dbReference type="EC" id="2.7.13.3" evidence="2"/>
<dbReference type="InterPro" id="IPR050482">
    <property type="entry name" value="Sensor_HK_TwoCompSys"/>
</dbReference>
<keyword evidence="4" id="KW-0808">Transferase</keyword>
<evidence type="ECO:0000256" key="1">
    <source>
        <dbReference type="ARBA" id="ARBA00000085"/>
    </source>
</evidence>
<evidence type="ECO:0000256" key="3">
    <source>
        <dbReference type="ARBA" id="ARBA00022553"/>
    </source>
</evidence>
<dbReference type="CDD" id="cd16917">
    <property type="entry name" value="HATPase_UhpB-NarQ-NarX-like"/>
    <property type="match status" value="1"/>
</dbReference>
<dbReference type="Gene3D" id="3.30.450.20">
    <property type="entry name" value="PAS domain"/>
    <property type="match status" value="3"/>
</dbReference>
<protein>
    <recommendedName>
        <fullName evidence="2">histidine kinase</fullName>
        <ecNumber evidence="2">2.7.13.3</ecNumber>
    </recommendedName>
</protein>
<sequence length="596" mass="65040">MPAILTANLPYPLLFESNPQPMWIVDSANLRFIAVNAAAIAHYGFSRAEFLAMTIADIRPPEERPRLAGVLADLARDTAQARHEIGVWTHRCKDGRSIEVEISSTGLVLDGRAARLVLAHDVTQRRALERENQAARAHLQDVLTRVDDGFLALDAEQRCTYVNPRAARLLGRDNADGLLGRHPWSDSPQLAGSPFQHACAQAAATQQAGVVEVCPGADARWFEARLYPSPDGLSIYLTDISARKQVETQLRESEAYGRSLFEQLSDAVLLIDRQHRILDANPQALVMLGYARTELLALVADDLVPPAQRGRVAEEVQAVLGGSRHLAEWQIVRKDGSCFAAEANARALDDRRLLAVVRDITTRHASEQALLAFQFELSELTQRLLNQEKTTTQRVAQVLHDHLGQTLAVARLNLDACIATHAASMPAPLRQQSTRIAALLEQAVSEVRQVLTDLRPPLLEEQGLAAALDNEIRVRTIADGSADLLLETSDELAACRWPDDVEYGAFMVAREAIANAQQHAGASLIRVVLGGDADSLRLDVIDDGGGIPAPLMRGRPGHLGIVGMRERSIAIGARFGVDAEPDGGTRVSLCWEGRRP</sequence>
<dbReference type="Gene3D" id="3.30.565.10">
    <property type="entry name" value="Histidine kinase-like ATPase, C-terminal domain"/>
    <property type="match status" value="1"/>
</dbReference>
<evidence type="ECO:0000313" key="10">
    <source>
        <dbReference type="EMBL" id="NRF71086.1"/>
    </source>
</evidence>
<keyword evidence="6" id="KW-0418">Kinase</keyword>
<dbReference type="SMART" id="SM00091">
    <property type="entry name" value="PAS"/>
    <property type="match status" value="3"/>
</dbReference>
<keyword evidence="8" id="KW-0902">Two-component regulatory system</keyword>
<reference evidence="10 11" key="1">
    <citation type="submission" date="2020-05" db="EMBL/GenBank/DDBJ databases">
        <title>Aquincola sp. isolate from soil.</title>
        <authorList>
            <person name="Han J."/>
            <person name="Kim D.-U."/>
        </authorList>
    </citation>
    <scope>NUCLEOTIDE SEQUENCE [LARGE SCALE GENOMIC DNA]</scope>
    <source>
        <strain evidence="10 11">S2</strain>
    </source>
</reference>
<dbReference type="SUPFAM" id="SSF55874">
    <property type="entry name" value="ATPase domain of HSP90 chaperone/DNA topoisomerase II/histidine kinase"/>
    <property type="match status" value="1"/>
</dbReference>
<dbReference type="InterPro" id="IPR000014">
    <property type="entry name" value="PAS"/>
</dbReference>
<dbReference type="InterPro" id="IPR013656">
    <property type="entry name" value="PAS_4"/>
</dbReference>
<evidence type="ECO:0000256" key="4">
    <source>
        <dbReference type="ARBA" id="ARBA00022679"/>
    </source>
</evidence>
<dbReference type="InterPro" id="IPR013767">
    <property type="entry name" value="PAS_fold"/>
</dbReference>
<evidence type="ECO:0000256" key="8">
    <source>
        <dbReference type="ARBA" id="ARBA00023012"/>
    </source>
</evidence>
<dbReference type="Pfam" id="PF08448">
    <property type="entry name" value="PAS_4"/>
    <property type="match status" value="2"/>
</dbReference>
<evidence type="ECO:0000256" key="2">
    <source>
        <dbReference type="ARBA" id="ARBA00012438"/>
    </source>
</evidence>
<dbReference type="Pfam" id="PF07730">
    <property type="entry name" value="HisKA_3"/>
    <property type="match status" value="1"/>
</dbReference>
<comment type="caution">
    <text evidence="10">The sequence shown here is derived from an EMBL/GenBank/DDBJ whole genome shotgun (WGS) entry which is preliminary data.</text>
</comment>
<dbReference type="PANTHER" id="PTHR24421:SF10">
    <property type="entry name" value="NITRATE_NITRITE SENSOR PROTEIN NARQ"/>
    <property type="match status" value="1"/>
</dbReference>
<evidence type="ECO:0000313" key="11">
    <source>
        <dbReference type="Proteomes" id="UP000737171"/>
    </source>
</evidence>
<name>A0ABX2ER05_9BURK</name>
<evidence type="ECO:0000256" key="7">
    <source>
        <dbReference type="ARBA" id="ARBA00022840"/>
    </source>
</evidence>
<dbReference type="InterPro" id="IPR035965">
    <property type="entry name" value="PAS-like_dom_sf"/>
</dbReference>
<dbReference type="CDD" id="cd00130">
    <property type="entry name" value="PAS"/>
    <property type="match status" value="3"/>
</dbReference>
<dbReference type="EMBL" id="JABRWJ010000010">
    <property type="protein sequence ID" value="NRF71086.1"/>
    <property type="molecule type" value="Genomic_DNA"/>
</dbReference>
<dbReference type="InterPro" id="IPR001610">
    <property type="entry name" value="PAC"/>
</dbReference>
<dbReference type="Pfam" id="PF02518">
    <property type="entry name" value="HATPase_c"/>
    <property type="match status" value="1"/>
</dbReference>
<accession>A0ABX2ER05</accession>
<dbReference type="Gene3D" id="1.20.5.1930">
    <property type="match status" value="1"/>
</dbReference>
<dbReference type="PROSITE" id="PS50112">
    <property type="entry name" value="PAS"/>
    <property type="match status" value="3"/>
</dbReference>
<organism evidence="10 11">
    <name type="scientific">Pseudaquabacterium terrae</name>
    <dbReference type="NCBI Taxonomy" id="2732868"/>
    <lineage>
        <taxon>Bacteria</taxon>
        <taxon>Pseudomonadati</taxon>
        <taxon>Pseudomonadota</taxon>
        <taxon>Betaproteobacteria</taxon>
        <taxon>Burkholderiales</taxon>
        <taxon>Sphaerotilaceae</taxon>
        <taxon>Pseudaquabacterium</taxon>
    </lineage>
</organism>
<keyword evidence="7" id="KW-0067">ATP-binding</keyword>
<dbReference type="PANTHER" id="PTHR24421">
    <property type="entry name" value="NITRATE/NITRITE SENSOR PROTEIN NARX-RELATED"/>
    <property type="match status" value="1"/>
</dbReference>
<dbReference type="InterPro" id="IPR011712">
    <property type="entry name" value="Sig_transdc_His_kin_sub3_dim/P"/>
</dbReference>
<keyword evidence="11" id="KW-1185">Reference proteome</keyword>
<comment type="catalytic activity">
    <reaction evidence="1">
        <text>ATP + protein L-histidine = ADP + protein N-phospho-L-histidine.</text>
        <dbReference type="EC" id="2.7.13.3"/>
    </reaction>
</comment>
<feature type="domain" description="PAS" evidence="9">
    <location>
        <begin position="135"/>
        <end position="171"/>
    </location>
</feature>
<evidence type="ECO:0000256" key="5">
    <source>
        <dbReference type="ARBA" id="ARBA00022741"/>
    </source>
</evidence>
<keyword evidence="5" id="KW-0547">Nucleotide-binding</keyword>
<dbReference type="NCBIfam" id="TIGR00229">
    <property type="entry name" value="sensory_box"/>
    <property type="match status" value="2"/>
</dbReference>
<dbReference type="InterPro" id="IPR003594">
    <property type="entry name" value="HATPase_dom"/>
</dbReference>
<dbReference type="Proteomes" id="UP000737171">
    <property type="component" value="Unassembled WGS sequence"/>
</dbReference>
<dbReference type="InterPro" id="IPR036890">
    <property type="entry name" value="HATPase_C_sf"/>
</dbReference>
<feature type="domain" description="PAS" evidence="9">
    <location>
        <begin position="253"/>
        <end position="323"/>
    </location>
</feature>